<proteinExistence type="predicted"/>
<accession>A0A1H2UUH3</accession>
<dbReference type="GO" id="GO:0005975">
    <property type="term" value="P:carbohydrate metabolic process"/>
    <property type="evidence" value="ECO:0007669"/>
    <property type="project" value="InterPro"/>
</dbReference>
<reference evidence="2 3" key="1">
    <citation type="submission" date="2016-10" db="EMBL/GenBank/DDBJ databases">
        <authorList>
            <person name="de Groot N.N."/>
        </authorList>
    </citation>
    <scope>NUCLEOTIDE SEQUENCE [LARGE SCALE GENOMIC DNA]</scope>
    <source>
        <strain evidence="2 3">CGMCC 1.7059</strain>
    </source>
</reference>
<keyword evidence="3" id="KW-1185">Reference proteome</keyword>
<name>A0A1H2UUH3_9GAMM</name>
<dbReference type="Pfam" id="PF01522">
    <property type="entry name" value="Polysacc_deac_1"/>
    <property type="match status" value="1"/>
</dbReference>
<dbReference type="InterPro" id="IPR002509">
    <property type="entry name" value="NODB_dom"/>
</dbReference>
<feature type="domain" description="NodB homology" evidence="1">
    <location>
        <begin position="27"/>
        <end position="154"/>
    </location>
</feature>
<dbReference type="PANTHER" id="PTHR47561:SF1">
    <property type="entry name" value="POLYSACCHARIDE DEACETYLASE FAMILY PROTEIN (AFU_ORTHOLOGUE AFUA_6G05030)"/>
    <property type="match status" value="1"/>
</dbReference>
<protein>
    <submittedName>
        <fullName evidence="2">Polysaccharide deacetylase family protein, PEP-CTERM locus subfamily</fullName>
    </submittedName>
</protein>
<dbReference type="PANTHER" id="PTHR47561">
    <property type="entry name" value="POLYSACCHARIDE DEACETYLASE FAMILY PROTEIN (AFU_ORTHOLOGUE AFUA_6G05030)"/>
    <property type="match status" value="1"/>
</dbReference>
<organism evidence="2 3">
    <name type="scientific">Marinobacter mobilis</name>
    <dbReference type="NCBI Taxonomy" id="488533"/>
    <lineage>
        <taxon>Bacteria</taxon>
        <taxon>Pseudomonadati</taxon>
        <taxon>Pseudomonadota</taxon>
        <taxon>Gammaproteobacteria</taxon>
        <taxon>Pseudomonadales</taxon>
        <taxon>Marinobacteraceae</taxon>
        <taxon>Marinobacter</taxon>
    </lineage>
</organism>
<dbReference type="AlphaFoldDB" id="A0A1H2UUH3"/>
<dbReference type="RefSeq" id="WP_091812057.1">
    <property type="nucleotide sequence ID" value="NZ_FNNE01000003.1"/>
</dbReference>
<dbReference type="InterPro" id="IPR011330">
    <property type="entry name" value="Glyco_hydro/deAcase_b/a-brl"/>
</dbReference>
<dbReference type="SUPFAM" id="SSF88713">
    <property type="entry name" value="Glycoside hydrolase/deacetylase"/>
    <property type="match status" value="1"/>
</dbReference>
<dbReference type="EMBL" id="FNNE01000003">
    <property type="protein sequence ID" value="SDW59770.1"/>
    <property type="molecule type" value="Genomic_DNA"/>
</dbReference>
<gene>
    <name evidence="2" type="ORF">SAMN04487960_103233</name>
</gene>
<dbReference type="GO" id="GO:0016810">
    <property type="term" value="F:hydrolase activity, acting on carbon-nitrogen (but not peptide) bonds"/>
    <property type="evidence" value="ECO:0007669"/>
    <property type="project" value="InterPro"/>
</dbReference>
<dbReference type="PROSITE" id="PS51677">
    <property type="entry name" value="NODB"/>
    <property type="match status" value="1"/>
</dbReference>
<evidence type="ECO:0000313" key="2">
    <source>
        <dbReference type="EMBL" id="SDW59770.1"/>
    </source>
</evidence>
<sequence>MTKIANALTIDVEDYFQVAALAEAVDRDDWTSMEYRVEANTDRLLAMFAERDIKATFFTLGWVAERSRALVRRVRQAGHEIASHGYSHQLIYTQTPEVFREETRRSKHLLEDIIGEPVAGYRAASYSITAQSRWALDILAEEGFTWDSSIFPVHHDRYGMPGSPRWPHRLKTDNGHELAEFPLTTLKLPGYTLPIAGGGYFRLFPYWFSQWGLGQINRQGQPFVFYLHPWEVDPGQPRLDVKWFSRFRHYNNLDVCQDRLQRLIDHFRFTTMSDVLIQQGVLDPGQAGNGALPAGHTSTEFSAAHQFDGA</sequence>
<dbReference type="CDD" id="cd10941">
    <property type="entry name" value="CE4_PuuE_HpPgdA_like_2"/>
    <property type="match status" value="1"/>
</dbReference>
<dbReference type="Gene3D" id="3.20.20.370">
    <property type="entry name" value="Glycoside hydrolase/deacetylase"/>
    <property type="match status" value="1"/>
</dbReference>
<dbReference type="OrthoDB" id="9784220at2"/>
<dbReference type="InterPro" id="IPR045235">
    <property type="entry name" value="PuuE_HpPgdA-like"/>
</dbReference>
<dbReference type="InterPro" id="IPR022560">
    <property type="entry name" value="DUF3473"/>
</dbReference>
<dbReference type="Pfam" id="PF11959">
    <property type="entry name" value="DUF3473"/>
    <property type="match status" value="1"/>
</dbReference>
<evidence type="ECO:0000259" key="1">
    <source>
        <dbReference type="PROSITE" id="PS51677"/>
    </source>
</evidence>
<dbReference type="NCBIfam" id="TIGR03006">
    <property type="entry name" value="pepcterm_polyde"/>
    <property type="match status" value="1"/>
</dbReference>
<dbReference type="InterPro" id="IPR014344">
    <property type="entry name" value="XrtA_polysacc_deacetyl"/>
</dbReference>
<dbReference type="STRING" id="488533.SAMN04487960_103233"/>
<dbReference type="Proteomes" id="UP000199675">
    <property type="component" value="Unassembled WGS sequence"/>
</dbReference>
<evidence type="ECO:0000313" key="3">
    <source>
        <dbReference type="Proteomes" id="UP000199675"/>
    </source>
</evidence>